<evidence type="ECO:0000313" key="3">
    <source>
        <dbReference type="Proteomes" id="UP000181728"/>
    </source>
</evidence>
<dbReference type="SMART" id="SM00530">
    <property type="entry name" value="HTH_XRE"/>
    <property type="match status" value="1"/>
</dbReference>
<dbReference type="Gene3D" id="1.10.260.40">
    <property type="entry name" value="lambda repressor-like DNA-binding domains"/>
    <property type="match status" value="1"/>
</dbReference>
<evidence type="ECO:0000259" key="1">
    <source>
        <dbReference type="PROSITE" id="PS50943"/>
    </source>
</evidence>
<reference evidence="2 3" key="1">
    <citation type="journal article" date="2016" name="BMC Genomics">
        <title>Consensus pan-genome assembly of the specialised wine bacterium Oenococcus oeni.</title>
        <authorList>
            <person name="Sternes P.R."/>
            <person name="Borneman A.R."/>
        </authorList>
    </citation>
    <scope>NUCLEOTIDE SEQUENCE [LARGE SCALE GENOMIC DNA]</scope>
    <source>
        <strain evidence="2 3">AWRIB661</strain>
    </source>
</reference>
<dbReference type="PROSITE" id="PS50943">
    <property type="entry name" value="HTH_CROC1"/>
    <property type="match status" value="1"/>
</dbReference>
<dbReference type="AlphaFoldDB" id="A0A6N4A9D6"/>
<comment type="caution">
    <text evidence="2">The sequence shown here is derived from an EMBL/GenBank/DDBJ whole genome shotgun (WGS) entry which is preliminary data.</text>
</comment>
<organism evidence="2 3">
    <name type="scientific">Oenococcus oeni</name>
    <name type="common">Leuconostoc oenos</name>
    <dbReference type="NCBI Taxonomy" id="1247"/>
    <lineage>
        <taxon>Bacteria</taxon>
        <taxon>Bacillati</taxon>
        <taxon>Bacillota</taxon>
        <taxon>Bacilli</taxon>
        <taxon>Lactobacillales</taxon>
        <taxon>Lactobacillaceae</taxon>
        <taxon>Oenococcus</taxon>
    </lineage>
</organism>
<dbReference type="Pfam" id="PF01381">
    <property type="entry name" value="HTH_3"/>
    <property type="match status" value="1"/>
</dbReference>
<dbReference type="InterPro" id="IPR010982">
    <property type="entry name" value="Lambda_DNA-bd_dom_sf"/>
</dbReference>
<dbReference type="RefSeq" id="WP_071448810.1">
    <property type="nucleotide sequence ID" value="NZ_MLOK01000009.1"/>
</dbReference>
<feature type="domain" description="HTH cro/C1-type" evidence="1">
    <location>
        <begin position="12"/>
        <end position="66"/>
    </location>
</feature>
<dbReference type="SUPFAM" id="SSF47413">
    <property type="entry name" value="lambda repressor-like DNA-binding domains"/>
    <property type="match status" value="1"/>
</dbReference>
<accession>A0A6N4A9D6</accession>
<sequence>MQYTDDLFKINLSRAIKESGLSNAEIARRVNVGRSTITQWVKGVSSPTQSKIMKIARTLNQEPSWFFIDHSKDEAITKLSFNQKQLAIAKAVDPNISEDHLKQILTYIRFIQEHES</sequence>
<dbReference type="CDD" id="cd00093">
    <property type="entry name" value="HTH_XRE"/>
    <property type="match status" value="1"/>
</dbReference>
<dbReference type="GO" id="GO:0003677">
    <property type="term" value="F:DNA binding"/>
    <property type="evidence" value="ECO:0007669"/>
    <property type="project" value="InterPro"/>
</dbReference>
<gene>
    <name evidence="2" type="ORF">ATX59_00550</name>
</gene>
<dbReference type="EMBL" id="MLOK01000009">
    <property type="protein sequence ID" value="OIM22152.1"/>
    <property type="molecule type" value="Genomic_DNA"/>
</dbReference>
<name>A0A6N4A9D6_OENOE</name>
<dbReference type="InterPro" id="IPR001387">
    <property type="entry name" value="Cro/C1-type_HTH"/>
</dbReference>
<dbReference type="Proteomes" id="UP000181728">
    <property type="component" value="Unassembled WGS sequence"/>
</dbReference>
<protein>
    <recommendedName>
        <fullName evidence="1">HTH cro/C1-type domain-containing protein</fullName>
    </recommendedName>
</protein>
<evidence type="ECO:0000313" key="2">
    <source>
        <dbReference type="EMBL" id="OIM22152.1"/>
    </source>
</evidence>
<proteinExistence type="predicted"/>